<sequence>MEEDFNSSDLEFEAPAEKFPRAGFASIQKMQENKFEDRARTKMELKTLTDQRGAPGTQYSRNLVMKRFDAFRETSENPPDGPPTGDEVIRFVDTLVHNVRSTYGDRHAISKYTVRNWLYSLSEGMSFRYQDYKMTRRDRIRLDECIASLVKEGKLIKGKQRKPVFVGVVLLQQMARSWIEDGLENGCRSWDIRISRLLSVVLMQACCCRAGEIVQSVGYTGKTCLLYEHIEMVVTGKPYLESTIMRVSLYYTKGEKDAPYEALEHIVKPYGESDLFVIDAVKLLLIHSLRQGACASHKDRNTPLTTLDEVLRQAYSRRDKKVIWRTPQRPVICAIDKIKRRFLTVDTPANVAQVSNTVRDMGLIAGVCQHLTSHAIRYGSARDLAHVPADSLPSTSTEFVARALGHSTRSMNTGVTQMYMGGLGVDTNIARAAHPYQDPLGPVIANESMKKRKRAHDSSELTKWCEERGLDPLLKSNRRKAGRSMSKSKSDVQRENAVMDPMTDRDTLVPSGTNSSVTHDGDEAFSGNIDVPNVKRKEMATSNPDPALLLDTQLQTGNIPGDDQVVEVQTDNFDLNMAMMSQFEDLIGCEAGSSEQVLDDDQELHLLMGTSSSITPDNGSMHMTGADELDTTNMMMHMEPEAQQTWTQMSGEEFIRFFSKINTVHSPEVARRVARDPQAIYNDVAIGNSRDPPTIYEFRCKTKFVNGSVCDYTSTLRVKFDYHSSQCDPMKPPTVSPPPAFVCPDCGKAYANEKSLRTHVKQHTHSGRA</sequence>
<keyword evidence="1" id="KW-0862">Zinc</keyword>
<feature type="domain" description="C2H2-type" evidence="3">
    <location>
        <begin position="741"/>
        <end position="769"/>
    </location>
</feature>
<evidence type="ECO:0000313" key="4">
    <source>
        <dbReference type="EMBL" id="KAL1868207.1"/>
    </source>
</evidence>
<dbReference type="InterPro" id="IPR013087">
    <property type="entry name" value="Znf_C2H2_type"/>
</dbReference>
<organism evidence="4 5">
    <name type="scientific">Paecilomyces lecythidis</name>
    <dbReference type="NCBI Taxonomy" id="3004212"/>
    <lineage>
        <taxon>Eukaryota</taxon>
        <taxon>Fungi</taxon>
        <taxon>Dikarya</taxon>
        <taxon>Ascomycota</taxon>
        <taxon>Pezizomycotina</taxon>
        <taxon>Eurotiomycetes</taxon>
        <taxon>Eurotiomycetidae</taxon>
        <taxon>Eurotiales</taxon>
        <taxon>Thermoascaceae</taxon>
        <taxon>Paecilomyces</taxon>
    </lineage>
</organism>
<keyword evidence="1" id="KW-0863">Zinc-finger</keyword>
<dbReference type="EMBL" id="JAVDPF010000040">
    <property type="protein sequence ID" value="KAL1868207.1"/>
    <property type="molecule type" value="Genomic_DNA"/>
</dbReference>
<keyword evidence="5" id="KW-1185">Reference proteome</keyword>
<gene>
    <name evidence="4" type="ORF">Plec18167_008401</name>
</gene>
<dbReference type="SMART" id="SM00355">
    <property type="entry name" value="ZnF_C2H2"/>
    <property type="match status" value="1"/>
</dbReference>
<accession>A0ABR3WXL8</accession>
<feature type="region of interest" description="Disordered" evidence="2">
    <location>
        <begin position="477"/>
        <end position="496"/>
    </location>
</feature>
<name>A0ABR3WXL8_9EURO</name>
<reference evidence="4 5" key="1">
    <citation type="journal article" date="2024" name="IMA Fungus">
        <title>IMA Genome - F19 : A genome assembly and annotation guide to empower mycologists, including annotated draft genome sequences of Ceratocystis pirilliformis, Diaporthe australafricana, Fusarium ophioides, Paecilomyces lecythidis, and Sporothrix stenoceras.</title>
        <authorList>
            <person name="Aylward J."/>
            <person name="Wilson A.M."/>
            <person name="Visagie C.M."/>
            <person name="Spraker J."/>
            <person name="Barnes I."/>
            <person name="Buitendag C."/>
            <person name="Ceriani C."/>
            <person name="Del Mar Angel L."/>
            <person name="du Plessis D."/>
            <person name="Fuchs T."/>
            <person name="Gasser K."/>
            <person name="Kramer D."/>
            <person name="Li W."/>
            <person name="Munsamy K."/>
            <person name="Piso A."/>
            <person name="Price J.L."/>
            <person name="Sonnekus B."/>
            <person name="Thomas C."/>
            <person name="van der Nest A."/>
            <person name="van Dijk A."/>
            <person name="van Heerden A."/>
            <person name="van Vuuren N."/>
            <person name="Yilmaz N."/>
            <person name="Duong T.A."/>
            <person name="van der Merwe N.A."/>
            <person name="Wingfield M.J."/>
            <person name="Wingfield B.D."/>
        </authorList>
    </citation>
    <scope>NUCLEOTIDE SEQUENCE [LARGE SCALE GENOMIC DNA]</scope>
    <source>
        <strain evidence="4 5">CMW 18167</strain>
    </source>
</reference>
<evidence type="ECO:0000256" key="1">
    <source>
        <dbReference type="PROSITE-ProRule" id="PRU00042"/>
    </source>
</evidence>
<evidence type="ECO:0000313" key="5">
    <source>
        <dbReference type="Proteomes" id="UP001583193"/>
    </source>
</evidence>
<dbReference type="PANTHER" id="PTHR37535:SF3">
    <property type="entry name" value="FLUG DOMAIN-CONTAINING PROTEIN"/>
    <property type="match status" value="1"/>
</dbReference>
<keyword evidence="1" id="KW-0479">Metal-binding</keyword>
<dbReference type="PANTHER" id="PTHR37535">
    <property type="entry name" value="FLUG DOMAIN PROTEIN"/>
    <property type="match status" value="1"/>
</dbReference>
<dbReference type="PROSITE" id="PS00028">
    <property type="entry name" value="ZINC_FINGER_C2H2_1"/>
    <property type="match status" value="1"/>
</dbReference>
<dbReference type="PROSITE" id="PS50157">
    <property type="entry name" value="ZINC_FINGER_C2H2_2"/>
    <property type="match status" value="1"/>
</dbReference>
<proteinExistence type="predicted"/>
<comment type="caution">
    <text evidence="4">The sequence shown here is derived from an EMBL/GenBank/DDBJ whole genome shotgun (WGS) entry which is preliminary data.</text>
</comment>
<protein>
    <recommendedName>
        <fullName evidence="3">C2H2-type domain-containing protein</fullName>
    </recommendedName>
</protein>
<dbReference type="Gene3D" id="3.30.160.60">
    <property type="entry name" value="Classic Zinc Finger"/>
    <property type="match status" value="1"/>
</dbReference>
<evidence type="ECO:0000256" key="2">
    <source>
        <dbReference type="SAM" id="MobiDB-lite"/>
    </source>
</evidence>
<feature type="region of interest" description="Disordered" evidence="2">
    <location>
        <begin position="503"/>
        <end position="529"/>
    </location>
</feature>
<dbReference type="Proteomes" id="UP001583193">
    <property type="component" value="Unassembled WGS sequence"/>
</dbReference>
<evidence type="ECO:0000259" key="3">
    <source>
        <dbReference type="PROSITE" id="PS50157"/>
    </source>
</evidence>